<keyword evidence="7" id="KW-0479">Metal-binding</keyword>
<comment type="subcellular location">
    <subcellularLocation>
        <location evidence="2">Cytoplasm</location>
    </subcellularLocation>
</comment>
<dbReference type="InterPro" id="IPR035892">
    <property type="entry name" value="C2_domain_sf"/>
</dbReference>
<dbReference type="FunFam" id="2.60.40.150:FF:000030">
    <property type="entry name" value="Phospholipase A2"/>
    <property type="match status" value="1"/>
</dbReference>
<dbReference type="GO" id="GO:0004623">
    <property type="term" value="F:phospholipase A2 activity"/>
    <property type="evidence" value="ECO:0007669"/>
    <property type="project" value="UniProtKB-EC"/>
</dbReference>
<name>A0A8J6BL98_ELECQ</name>
<dbReference type="InterPro" id="IPR000008">
    <property type="entry name" value="C2_dom"/>
</dbReference>
<dbReference type="GO" id="GO:0016042">
    <property type="term" value="P:lipid catabolic process"/>
    <property type="evidence" value="ECO:0007669"/>
    <property type="project" value="UniProtKB-KW"/>
</dbReference>
<evidence type="ECO:0000256" key="5">
    <source>
        <dbReference type="ARBA" id="ARBA00013278"/>
    </source>
</evidence>
<dbReference type="Gene3D" id="2.60.40.150">
    <property type="entry name" value="C2 domain"/>
    <property type="match status" value="1"/>
</dbReference>
<dbReference type="SMART" id="SM00239">
    <property type="entry name" value="C2"/>
    <property type="match status" value="1"/>
</dbReference>
<feature type="domain" description="C2" evidence="16">
    <location>
        <begin position="1"/>
        <end position="108"/>
    </location>
</feature>
<evidence type="ECO:0000256" key="13">
    <source>
        <dbReference type="ARBA" id="ARBA00042051"/>
    </source>
</evidence>
<keyword evidence="11" id="KW-0443">Lipid metabolism</keyword>
<comment type="catalytic activity">
    <reaction evidence="1">
        <text>a 1,2-diacyl-sn-glycero-3-phosphocholine + H2O = a 1-acyl-sn-glycero-3-phosphocholine + a fatty acid + H(+)</text>
        <dbReference type="Rhea" id="RHEA:15801"/>
        <dbReference type="ChEBI" id="CHEBI:15377"/>
        <dbReference type="ChEBI" id="CHEBI:15378"/>
        <dbReference type="ChEBI" id="CHEBI:28868"/>
        <dbReference type="ChEBI" id="CHEBI:57643"/>
        <dbReference type="ChEBI" id="CHEBI:58168"/>
        <dbReference type="EC" id="3.1.1.4"/>
    </reaction>
</comment>
<keyword evidence="10" id="KW-0442">Lipid degradation</keyword>
<dbReference type="GO" id="GO:0004622">
    <property type="term" value="F:phosphatidylcholine lysophospholipase activity"/>
    <property type="evidence" value="ECO:0007669"/>
    <property type="project" value="UniProtKB-EC"/>
</dbReference>
<dbReference type="PROSITE" id="PS50004">
    <property type="entry name" value="C2"/>
    <property type="match status" value="1"/>
</dbReference>
<keyword evidence="6" id="KW-0963">Cytoplasm</keyword>
<protein>
    <recommendedName>
        <fullName evidence="12">Cytosolic phospholipase A2</fullName>
        <ecNumber evidence="5">3.1.1.4</ecNumber>
        <ecNumber evidence="4">3.1.1.5</ecNumber>
    </recommendedName>
    <alternativeName>
        <fullName evidence="13">Phospholipase A2 group IVA</fullName>
    </alternativeName>
</protein>
<evidence type="ECO:0000256" key="8">
    <source>
        <dbReference type="ARBA" id="ARBA00022801"/>
    </source>
</evidence>
<evidence type="ECO:0000259" key="16">
    <source>
        <dbReference type="PROSITE" id="PS50004"/>
    </source>
</evidence>
<proteinExistence type="inferred from homology"/>
<comment type="caution">
    <text evidence="17">The sequence shown here is derived from an EMBL/GenBank/DDBJ whole genome shotgun (WGS) entry which is preliminary data.</text>
</comment>
<evidence type="ECO:0000256" key="6">
    <source>
        <dbReference type="ARBA" id="ARBA00022490"/>
    </source>
</evidence>
<dbReference type="Pfam" id="PF00168">
    <property type="entry name" value="C2"/>
    <property type="match status" value="1"/>
</dbReference>
<evidence type="ECO:0000256" key="1">
    <source>
        <dbReference type="ARBA" id="ARBA00001604"/>
    </source>
</evidence>
<evidence type="ECO:0000256" key="9">
    <source>
        <dbReference type="ARBA" id="ARBA00022837"/>
    </source>
</evidence>
<evidence type="ECO:0000256" key="7">
    <source>
        <dbReference type="ARBA" id="ARBA00022723"/>
    </source>
</evidence>
<evidence type="ECO:0000256" key="10">
    <source>
        <dbReference type="ARBA" id="ARBA00022963"/>
    </source>
</evidence>
<evidence type="ECO:0000313" key="17">
    <source>
        <dbReference type="EMBL" id="KAG9465725.1"/>
    </source>
</evidence>
<feature type="non-terminal residue" evidence="17">
    <location>
        <position position="170"/>
    </location>
</feature>
<dbReference type="EC" id="3.1.1.4" evidence="5"/>
<dbReference type="InterPro" id="IPR041847">
    <property type="entry name" value="C2_cPLA2"/>
</dbReference>
<evidence type="ECO:0000256" key="15">
    <source>
        <dbReference type="ARBA" id="ARBA00056109"/>
    </source>
</evidence>
<dbReference type="GO" id="GO:0005737">
    <property type="term" value="C:cytoplasm"/>
    <property type="evidence" value="ECO:0007669"/>
    <property type="project" value="UniProtKB-SubCell"/>
</dbReference>
<evidence type="ECO:0000313" key="18">
    <source>
        <dbReference type="Proteomes" id="UP000770717"/>
    </source>
</evidence>
<evidence type="ECO:0000256" key="14">
    <source>
        <dbReference type="ARBA" id="ARBA00049531"/>
    </source>
</evidence>
<evidence type="ECO:0000256" key="2">
    <source>
        <dbReference type="ARBA" id="ARBA00004496"/>
    </source>
</evidence>
<sequence length="170" mass="19203">KEMHPYYNLSVTVLRAQNIQGADLLSKADCYVQLKLPTASPLPYRTKVVYNSTDPEWNETFHYRIHGAIKNILELTLYDRDLMLDDKLSAVVFDVGSIKPGQTIRRAFKLNPKHAPAQLIGQVPGQQIPVDQLLMTYPDNRSSTVFSTENPFNLLLFKMRITVPSVAVAS</sequence>
<dbReference type="SUPFAM" id="SSF49562">
    <property type="entry name" value="C2 domain (Calcium/lipid-binding domain, CaLB)"/>
    <property type="match status" value="1"/>
</dbReference>
<keyword evidence="8" id="KW-0378">Hydrolase</keyword>
<organism evidence="17 18">
    <name type="scientific">Eleutherodactylus coqui</name>
    <name type="common">Puerto Rican coqui</name>
    <dbReference type="NCBI Taxonomy" id="57060"/>
    <lineage>
        <taxon>Eukaryota</taxon>
        <taxon>Metazoa</taxon>
        <taxon>Chordata</taxon>
        <taxon>Craniata</taxon>
        <taxon>Vertebrata</taxon>
        <taxon>Euteleostomi</taxon>
        <taxon>Amphibia</taxon>
        <taxon>Batrachia</taxon>
        <taxon>Anura</taxon>
        <taxon>Neobatrachia</taxon>
        <taxon>Hyloidea</taxon>
        <taxon>Eleutherodactylidae</taxon>
        <taxon>Eleutherodactylinae</taxon>
        <taxon>Eleutherodactylus</taxon>
        <taxon>Eleutherodactylus</taxon>
    </lineage>
</organism>
<dbReference type="AlphaFoldDB" id="A0A8J6BL98"/>
<evidence type="ECO:0000256" key="3">
    <source>
        <dbReference type="ARBA" id="ARBA00007923"/>
    </source>
</evidence>
<dbReference type="GO" id="GO:0005509">
    <property type="term" value="F:calcium ion binding"/>
    <property type="evidence" value="ECO:0007669"/>
    <property type="project" value="InterPro"/>
</dbReference>
<comment type="function">
    <text evidence="15">Selectively hydrolyzes arachidonyl phospholipids in the sn-2 position releasing arachidonic acid. Together with its lysophospholipid activity, it is implicated in the initiation of the inflammatory response.</text>
</comment>
<keyword evidence="18" id="KW-1185">Reference proteome</keyword>
<dbReference type="Proteomes" id="UP000770717">
    <property type="component" value="Unassembled WGS sequence"/>
</dbReference>
<keyword evidence="9" id="KW-0106">Calcium</keyword>
<gene>
    <name evidence="17" type="ORF">GDO78_017842</name>
</gene>
<dbReference type="EC" id="3.1.1.5" evidence="4"/>
<dbReference type="EMBL" id="WNTK01002760">
    <property type="protein sequence ID" value="KAG9465725.1"/>
    <property type="molecule type" value="Genomic_DNA"/>
</dbReference>
<dbReference type="CDD" id="cd04036">
    <property type="entry name" value="C2_cPLA2"/>
    <property type="match status" value="1"/>
</dbReference>
<dbReference type="PANTHER" id="PTHR45911">
    <property type="entry name" value="C2 DOMAIN-CONTAINING PROTEIN"/>
    <property type="match status" value="1"/>
</dbReference>
<evidence type="ECO:0000256" key="11">
    <source>
        <dbReference type="ARBA" id="ARBA00023098"/>
    </source>
</evidence>
<accession>A0A8J6BL98</accession>
<reference evidence="17" key="1">
    <citation type="thesis" date="2020" institute="ProQuest LLC" country="789 East Eisenhower Parkway, Ann Arbor, MI, USA">
        <title>Comparative Genomics and Chromosome Evolution.</title>
        <authorList>
            <person name="Mudd A.B."/>
        </authorList>
    </citation>
    <scope>NUCLEOTIDE SEQUENCE</scope>
    <source>
        <strain evidence="17">HN-11 Male</strain>
        <tissue evidence="17">Kidney and liver</tissue>
    </source>
</reference>
<comment type="catalytic activity">
    <reaction evidence="14">
        <text>a 1-acyl-sn-glycero-3-phosphocholine + H2O = sn-glycerol 3-phosphocholine + a fatty acid + H(+)</text>
        <dbReference type="Rhea" id="RHEA:15177"/>
        <dbReference type="ChEBI" id="CHEBI:15377"/>
        <dbReference type="ChEBI" id="CHEBI:15378"/>
        <dbReference type="ChEBI" id="CHEBI:16870"/>
        <dbReference type="ChEBI" id="CHEBI:28868"/>
        <dbReference type="ChEBI" id="CHEBI:58168"/>
        <dbReference type="EC" id="3.1.1.5"/>
    </reaction>
</comment>
<evidence type="ECO:0000256" key="12">
    <source>
        <dbReference type="ARBA" id="ARBA00039225"/>
    </source>
</evidence>
<dbReference type="OrthoDB" id="270970at2759"/>
<comment type="similarity">
    <text evidence="3">Belongs to the MCTP family.</text>
</comment>
<evidence type="ECO:0000256" key="4">
    <source>
        <dbReference type="ARBA" id="ARBA00013274"/>
    </source>
</evidence>